<dbReference type="PANTHER" id="PTHR24251">
    <property type="entry name" value="OVOCHYMASE-RELATED"/>
    <property type="match status" value="1"/>
</dbReference>
<feature type="disulfide bond" evidence="3">
    <location>
        <begin position="92"/>
        <end position="109"/>
    </location>
</feature>
<evidence type="ECO:0000256" key="2">
    <source>
        <dbReference type="ARBA" id="ARBA00023157"/>
    </source>
</evidence>
<reference evidence="5 6" key="1">
    <citation type="submission" date="2019-07" db="EMBL/GenBank/DDBJ databases">
        <title>Draft genome assembly of a fouling barnacle, Amphibalanus amphitrite (Darwin, 1854): The first reference genome for Thecostraca.</title>
        <authorList>
            <person name="Kim W."/>
        </authorList>
    </citation>
    <scope>NUCLEOTIDE SEQUENCE [LARGE SCALE GENOMIC DNA]</scope>
    <source>
        <strain evidence="5">SNU_AA5</strain>
        <tissue evidence="5">Soma without cirri and trophi</tissue>
    </source>
</reference>
<evidence type="ECO:0000256" key="3">
    <source>
        <dbReference type="PROSITE-ProRule" id="PRU00059"/>
    </source>
</evidence>
<evidence type="ECO:0000313" key="5">
    <source>
        <dbReference type="EMBL" id="KAF0300350.1"/>
    </source>
</evidence>
<dbReference type="Pfam" id="PF00431">
    <property type="entry name" value="CUB"/>
    <property type="match status" value="2"/>
</dbReference>
<dbReference type="SMART" id="SM00042">
    <property type="entry name" value="CUB"/>
    <property type="match status" value="2"/>
</dbReference>
<feature type="domain" description="CUB" evidence="4">
    <location>
        <begin position="32"/>
        <end position="144"/>
    </location>
</feature>
<gene>
    <name evidence="5" type="primary">Dmbt1_3</name>
    <name evidence="5" type="ORF">FJT64_027107</name>
</gene>
<dbReference type="SUPFAM" id="SSF49854">
    <property type="entry name" value="Spermadhesin, CUB domain"/>
    <property type="match status" value="2"/>
</dbReference>
<protein>
    <submittedName>
        <fullName evidence="5">Deleted in malignant brain tumors 1 protein</fullName>
    </submittedName>
</protein>
<comment type="caution">
    <text evidence="3">Lacks conserved residue(s) required for the propagation of feature annotation.</text>
</comment>
<dbReference type="EMBL" id="VIIS01001272">
    <property type="protein sequence ID" value="KAF0300350.1"/>
    <property type="molecule type" value="Genomic_DNA"/>
</dbReference>
<evidence type="ECO:0000256" key="1">
    <source>
        <dbReference type="ARBA" id="ARBA00022737"/>
    </source>
</evidence>
<sequence>MFRSVPAGPVEVTLDSHPLEVRGSYNRPVLGCSSDVQTLEPGAYIIHSPNFDRHNPQNYTNDYTCTYQLRLKYHGILRFDCFDFQLEDSDGCSKDRLKVTYGSQALISCGRNTPRTLYGESLDIDFTTDSSGTDTGFLCTVMSKVSTSSSGLFCGRGFLEPGTYSLVSLFYPDNYGTSLYCRWDLSANLLTYSMEFSCRDFDMVSWDGSCEWDYLEVNGKKYCNGNPPPGEDSPLPVGQHVEVVYETPDLPDKTRKGFNCTVVVK</sequence>
<feature type="domain" description="CUB" evidence="4">
    <location>
        <begin position="154"/>
        <end position="265"/>
    </location>
</feature>
<dbReference type="Proteomes" id="UP000440578">
    <property type="component" value="Unassembled WGS sequence"/>
</dbReference>
<dbReference type="Gene3D" id="2.60.120.290">
    <property type="entry name" value="Spermadhesin, CUB domain"/>
    <property type="match status" value="2"/>
</dbReference>
<dbReference type="InterPro" id="IPR000859">
    <property type="entry name" value="CUB_dom"/>
</dbReference>
<keyword evidence="6" id="KW-1185">Reference proteome</keyword>
<dbReference type="PROSITE" id="PS01180">
    <property type="entry name" value="CUB"/>
    <property type="match status" value="2"/>
</dbReference>
<feature type="disulfide bond" evidence="3">
    <location>
        <begin position="154"/>
        <end position="181"/>
    </location>
</feature>
<dbReference type="OrthoDB" id="6425279at2759"/>
<accession>A0A6A4W9M5</accession>
<evidence type="ECO:0000313" key="6">
    <source>
        <dbReference type="Proteomes" id="UP000440578"/>
    </source>
</evidence>
<keyword evidence="1" id="KW-0677">Repeat</keyword>
<dbReference type="AlphaFoldDB" id="A0A6A4W9M5"/>
<dbReference type="InterPro" id="IPR035914">
    <property type="entry name" value="Sperma_CUB_dom_sf"/>
</dbReference>
<dbReference type="PANTHER" id="PTHR24251:SF30">
    <property type="entry name" value="MEMBRANE FRIZZLED-RELATED PROTEIN"/>
    <property type="match status" value="1"/>
</dbReference>
<dbReference type="CDD" id="cd00041">
    <property type="entry name" value="CUB"/>
    <property type="match status" value="1"/>
</dbReference>
<organism evidence="5 6">
    <name type="scientific">Amphibalanus amphitrite</name>
    <name type="common">Striped barnacle</name>
    <name type="synonym">Balanus amphitrite</name>
    <dbReference type="NCBI Taxonomy" id="1232801"/>
    <lineage>
        <taxon>Eukaryota</taxon>
        <taxon>Metazoa</taxon>
        <taxon>Ecdysozoa</taxon>
        <taxon>Arthropoda</taxon>
        <taxon>Crustacea</taxon>
        <taxon>Multicrustacea</taxon>
        <taxon>Cirripedia</taxon>
        <taxon>Thoracica</taxon>
        <taxon>Thoracicalcarea</taxon>
        <taxon>Balanomorpha</taxon>
        <taxon>Balanoidea</taxon>
        <taxon>Balanidae</taxon>
        <taxon>Amphibalaninae</taxon>
        <taxon>Amphibalanus</taxon>
    </lineage>
</organism>
<proteinExistence type="predicted"/>
<evidence type="ECO:0000259" key="4">
    <source>
        <dbReference type="PROSITE" id="PS01180"/>
    </source>
</evidence>
<comment type="caution">
    <text evidence="5">The sequence shown here is derived from an EMBL/GenBank/DDBJ whole genome shotgun (WGS) entry which is preliminary data.</text>
</comment>
<keyword evidence="2 3" id="KW-1015">Disulfide bond</keyword>
<name>A0A6A4W9M5_AMPAM</name>